<evidence type="ECO:0000313" key="9">
    <source>
        <dbReference type="Proteomes" id="UP000466442"/>
    </source>
</evidence>
<gene>
    <name evidence="8" type="ORF">GE061_002417</name>
</gene>
<dbReference type="CDD" id="cd00104">
    <property type="entry name" value="KAZAL_FS"/>
    <property type="match status" value="2"/>
</dbReference>
<sequence length="159" mass="17897">MSPIVKKMFEIVLMWTVMLALASANEQESCICGYIYKPVCGSDGKTYGNECQLNCAKQKNPSLTYAYDGNCTESCNCEKIYKPVCGSDAKTYGNECELNCAKRNNPCLKKVFDGTCEEYANKCRRLSVSSKRLCSLQRKLSTQPLSLLPTHLRGKHHWK</sequence>
<proteinExistence type="predicted"/>
<comment type="subcellular location">
    <subcellularLocation>
        <location evidence="1">Secreted</location>
    </subcellularLocation>
</comment>
<evidence type="ECO:0000256" key="3">
    <source>
        <dbReference type="ARBA" id="ARBA00022690"/>
    </source>
</evidence>
<dbReference type="GO" id="GO:0005615">
    <property type="term" value="C:extracellular space"/>
    <property type="evidence" value="ECO:0007669"/>
    <property type="project" value="TreeGrafter"/>
</dbReference>
<dbReference type="GO" id="GO:0004867">
    <property type="term" value="F:serine-type endopeptidase inhibitor activity"/>
    <property type="evidence" value="ECO:0007669"/>
    <property type="project" value="UniProtKB-KW"/>
</dbReference>
<name>A0A6A4JJ51_APOLU</name>
<keyword evidence="4" id="KW-0677">Repeat</keyword>
<keyword evidence="3" id="KW-0646">Protease inhibitor</keyword>
<dbReference type="EMBL" id="WIXP02000010">
    <property type="protein sequence ID" value="KAF6204077.1"/>
    <property type="molecule type" value="Genomic_DNA"/>
</dbReference>
<evidence type="ECO:0000256" key="1">
    <source>
        <dbReference type="ARBA" id="ARBA00004613"/>
    </source>
</evidence>
<dbReference type="SMART" id="SM00280">
    <property type="entry name" value="KAZAL"/>
    <property type="match status" value="2"/>
</dbReference>
<evidence type="ECO:0000313" key="8">
    <source>
        <dbReference type="EMBL" id="KAF6204077.1"/>
    </source>
</evidence>
<dbReference type="PANTHER" id="PTHR21131">
    <property type="entry name" value="SERINE-TYPE ENDOPEPTIDASE INHIBITOR"/>
    <property type="match status" value="1"/>
</dbReference>
<keyword evidence="9" id="KW-1185">Reference proteome</keyword>
<reference evidence="8" key="1">
    <citation type="journal article" date="2021" name="Mol. Ecol. Resour.">
        <title>Apolygus lucorum genome provides insights into omnivorousness and mesophyll feeding.</title>
        <authorList>
            <person name="Liu Y."/>
            <person name="Liu H."/>
            <person name="Wang H."/>
            <person name="Huang T."/>
            <person name="Liu B."/>
            <person name="Yang B."/>
            <person name="Yin L."/>
            <person name="Li B."/>
            <person name="Zhang Y."/>
            <person name="Zhang S."/>
            <person name="Jiang F."/>
            <person name="Zhang X."/>
            <person name="Ren Y."/>
            <person name="Wang B."/>
            <person name="Wang S."/>
            <person name="Lu Y."/>
            <person name="Wu K."/>
            <person name="Fan W."/>
            <person name="Wang G."/>
        </authorList>
    </citation>
    <scope>NUCLEOTIDE SEQUENCE</scope>
    <source>
        <strain evidence="8">12Hb</strain>
    </source>
</reference>
<organism evidence="8 9">
    <name type="scientific">Apolygus lucorum</name>
    <name type="common">Small green plant bug</name>
    <name type="synonym">Lygocoris lucorum</name>
    <dbReference type="NCBI Taxonomy" id="248454"/>
    <lineage>
        <taxon>Eukaryota</taxon>
        <taxon>Metazoa</taxon>
        <taxon>Ecdysozoa</taxon>
        <taxon>Arthropoda</taxon>
        <taxon>Hexapoda</taxon>
        <taxon>Insecta</taxon>
        <taxon>Pterygota</taxon>
        <taxon>Neoptera</taxon>
        <taxon>Paraneoptera</taxon>
        <taxon>Hemiptera</taxon>
        <taxon>Heteroptera</taxon>
        <taxon>Panheteroptera</taxon>
        <taxon>Cimicomorpha</taxon>
        <taxon>Miridae</taxon>
        <taxon>Mirini</taxon>
        <taxon>Apolygus</taxon>
    </lineage>
</organism>
<dbReference type="PANTHER" id="PTHR21131:SF0">
    <property type="entry name" value="GEO10195P1-RELATED"/>
    <property type="match status" value="1"/>
</dbReference>
<accession>A0A6A4JJ51</accession>
<protein>
    <recommendedName>
        <fullName evidence="7">Kazal-like domain-containing protein</fullName>
    </recommendedName>
</protein>
<dbReference type="SUPFAM" id="SSF100895">
    <property type="entry name" value="Kazal-type serine protease inhibitors"/>
    <property type="match status" value="2"/>
</dbReference>
<dbReference type="PROSITE" id="PS51465">
    <property type="entry name" value="KAZAL_2"/>
    <property type="match status" value="2"/>
</dbReference>
<keyword evidence="5" id="KW-0722">Serine protease inhibitor</keyword>
<feature type="domain" description="Kazal-like" evidence="7">
    <location>
        <begin position="74"/>
        <end position="118"/>
    </location>
</feature>
<evidence type="ECO:0000256" key="4">
    <source>
        <dbReference type="ARBA" id="ARBA00022737"/>
    </source>
</evidence>
<feature type="domain" description="Kazal-like" evidence="7">
    <location>
        <begin position="24"/>
        <end position="73"/>
    </location>
</feature>
<dbReference type="InterPro" id="IPR036058">
    <property type="entry name" value="Kazal_dom_sf"/>
</dbReference>
<evidence type="ECO:0000256" key="5">
    <source>
        <dbReference type="ARBA" id="ARBA00022900"/>
    </source>
</evidence>
<comment type="caution">
    <text evidence="8">The sequence shown here is derived from an EMBL/GenBank/DDBJ whole genome shotgun (WGS) entry which is preliminary data.</text>
</comment>
<dbReference type="PROSITE" id="PS00282">
    <property type="entry name" value="KAZAL_1"/>
    <property type="match status" value="1"/>
</dbReference>
<dbReference type="FunFam" id="3.30.60.30:FF:000067">
    <property type="entry name" value="Thrombin inhibitor rhodniin"/>
    <property type="match status" value="2"/>
</dbReference>
<dbReference type="InterPro" id="IPR002350">
    <property type="entry name" value="Kazal_dom"/>
</dbReference>
<evidence type="ECO:0000256" key="2">
    <source>
        <dbReference type="ARBA" id="ARBA00022525"/>
    </source>
</evidence>
<evidence type="ECO:0000256" key="6">
    <source>
        <dbReference type="ARBA" id="ARBA00023157"/>
    </source>
</evidence>
<dbReference type="AlphaFoldDB" id="A0A6A4JJ51"/>
<dbReference type="Pfam" id="PF00050">
    <property type="entry name" value="Kazal_1"/>
    <property type="match status" value="2"/>
</dbReference>
<keyword evidence="2" id="KW-0964">Secreted</keyword>
<evidence type="ECO:0000259" key="7">
    <source>
        <dbReference type="PROSITE" id="PS51465"/>
    </source>
</evidence>
<dbReference type="OrthoDB" id="126772at2759"/>
<dbReference type="Proteomes" id="UP000466442">
    <property type="component" value="Unassembled WGS sequence"/>
</dbReference>
<dbReference type="Gene3D" id="3.30.60.30">
    <property type="match status" value="2"/>
</dbReference>
<keyword evidence="6" id="KW-1015">Disulfide bond</keyword>
<dbReference type="InterPro" id="IPR053265">
    <property type="entry name" value="Serpin"/>
</dbReference>